<reference evidence="2" key="1">
    <citation type="journal article" date="2020" name="Nature">
        <title>Giant virus diversity and host interactions through global metagenomics.</title>
        <authorList>
            <person name="Schulz F."/>
            <person name="Roux S."/>
            <person name="Paez-Espino D."/>
            <person name="Jungbluth S."/>
            <person name="Walsh D.A."/>
            <person name="Denef V.J."/>
            <person name="McMahon K.D."/>
            <person name="Konstantinidis K.T."/>
            <person name="Eloe-Fadrosh E.A."/>
            <person name="Kyrpides N.C."/>
            <person name="Woyke T."/>
        </authorList>
    </citation>
    <scope>NUCLEOTIDE SEQUENCE</scope>
    <source>
        <strain evidence="2">GVMAG-M-3300021375-17</strain>
    </source>
</reference>
<evidence type="ECO:0000313" key="2">
    <source>
        <dbReference type="EMBL" id="QHT05443.1"/>
    </source>
</evidence>
<keyword evidence="1" id="KW-1133">Transmembrane helix</keyword>
<organism evidence="2">
    <name type="scientific">viral metagenome</name>
    <dbReference type="NCBI Taxonomy" id="1070528"/>
    <lineage>
        <taxon>unclassified sequences</taxon>
        <taxon>metagenomes</taxon>
        <taxon>organismal metagenomes</taxon>
    </lineage>
</organism>
<sequence length="393" mass="44936">MAVEIKKNGNKDHLDVFYHLVKDEELDMSTPTQYGFSSDTKSRLKFLDKIYIPKKIHIVPKIHESKSLNSESELIMEALHEDKNKLFICIGLRFQLDSNNQEWIFPLKTPNLETLVSKCSKNYIYKTKNNHNVCVCTKSIVVNGMKPKLAMSSKSVYKDIIDSDSFDMLSLVTSASSNKAKIVESKTENVQFKKMLFFHEEEEEYNEDSNPSPSNTKEGFTTDSYMECKLLEDDGNDAYEDVAVVPLQTNTYERGLVTFSHFLHFFLVTFGAGLGFPNLFLSLFNASDFKTNGEFNTLRTIVGYSSFIIFFLVGLVIMLVGLLDPRYKKLKYNDEKIKQGSVLATVGFYFILIHCSFALGMFTFKKFAYGDFAEMFDGTRLQTSFFDILSGIR</sequence>
<accession>A0A6C0CMB4</accession>
<dbReference type="EMBL" id="MN739454">
    <property type="protein sequence ID" value="QHT05443.1"/>
    <property type="molecule type" value="Genomic_DNA"/>
</dbReference>
<feature type="transmembrane region" description="Helical" evidence="1">
    <location>
        <begin position="301"/>
        <end position="322"/>
    </location>
</feature>
<evidence type="ECO:0000256" key="1">
    <source>
        <dbReference type="SAM" id="Phobius"/>
    </source>
</evidence>
<keyword evidence="1" id="KW-0812">Transmembrane</keyword>
<keyword evidence="1" id="KW-0472">Membrane</keyword>
<proteinExistence type="predicted"/>
<feature type="transmembrane region" description="Helical" evidence="1">
    <location>
        <begin position="342"/>
        <end position="364"/>
    </location>
</feature>
<protein>
    <submittedName>
        <fullName evidence="2">Uncharacterized protein</fullName>
    </submittedName>
</protein>
<name>A0A6C0CMB4_9ZZZZ</name>
<dbReference type="AlphaFoldDB" id="A0A6C0CMB4"/>
<feature type="transmembrane region" description="Helical" evidence="1">
    <location>
        <begin position="262"/>
        <end position="281"/>
    </location>
</feature>